<evidence type="ECO:0000313" key="3">
    <source>
        <dbReference type="EMBL" id="GGI27160.1"/>
    </source>
</evidence>
<dbReference type="PROSITE" id="PS00079">
    <property type="entry name" value="MULTICOPPER_OXIDASE1"/>
    <property type="match status" value="1"/>
</dbReference>
<dbReference type="AlphaFoldDB" id="A0AA87W8Q0"/>
<organism evidence="3 4">
    <name type="scientific">Bradyrhizobium guangdongense</name>
    <dbReference type="NCBI Taxonomy" id="1325090"/>
    <lineage>
        <taxon>Bacteria</taxon>
        <taxon>Pseudomonadati</taxon>
        <taxon>Pseudomonadota</taxon>
        <taxon>Alphaproteobacteria</taxon>
        <taxon>Hyphomicrobiales</taxon>
        <taxon>Nitrobacteraceae</taxon>
        <taxon>Bradyrhizobium</taxon>
    </lineage>
</organism>
<gene>
    <name evidence="3" type="ORF">GCM10010987_43000</name>
</gene>
<accession>A0AA87W8Q0</accession>
<evidence type="ECO:0000313" key="4">
    <source>
        <dbReference type="Proteomes" id="UP000625079"/>
    </source>
</evidence>
<dbReference type="Pfam" id="PF07731">
    <property type="entry name" value="Cu-oxidase_2"/>
    <property type="match status" value="1"/>
</dbReference>
<sequence length="211" mass="23302">MIDKGLLQAESWPSLAWPSTVRIELPSKLTAGAVQTRKRKQLLIAPGQRADILVKADAPGTYAFNAAPYDQGHPSPVGPLARVVVSGAPMEMKLPAPPPASIKDSEITGRRKVVLSATAPDADVEEWTIVNTHEHDDHVFHIQTNPFEVVSVNGKALATPEWRDSVIVERKGGELVFRSRFLDFTGIFMLHCHMMNHEEMGMMQTVEVYRG</sequence>
<name>A0AA87W8Q0_9BRAD</name>
<evidence type="ECO:0000259" key="2">
    <source>
        <dbReference type="Pfam" id="PF07731"/>
    </source>
</evidence>
<dbReference type="InterPro" id="IPR033138">
    <property type="entry name" value="Cu_oxidase_CS"/>
</dbReference>
<reference evidence="3" key="2">
    <citation type="submission" date="2022-12" db="EMBL/GenBank/DDBJ databases">
        <authorList>
            <person name="Sun Q."/>
            <person name="Zhou Y."/>
        </authorList>
    </citation>
    <scope>NUCLEOTIDE SEQUENCE</scope>
    <source>
        <strain evidence="3">CGMCC 1.15034</strain>
    </source>
</reference>
<dbReference type="Proteomes" id="UP000625079">
    <property type="component" value="Unassembled WGS sequence"/>
</dbReference>
<proteinExistence type="predicted"/>
<dbReference type="InterPro" id="IPR011706">
    <property type="entry name" value="Cu-oxidase_C"/>
</dbReference>
<feature type="domain" description="Plastocyanin-like" evidence="2">
    <location>
        <begin position="117"/>
        <end position="209"/>
    </location>
</feature>
<dbReference type="InterPro" id="IPR002355">
    <property type="entry name" value="Cu_oxidase_Cu_BS"/>
</dbReference>
<dbReference type="InterPro" id="IPR008972">
    <property type="entry name" value="Cupredoxin"/>
</dbReference>
<protein>
    <recommendedName>
        <fullName evidence="2">Plastocyanin-like domain-containing protein</fullName>
    </recommendedName>
</protein>
<keyword evidence="1" id="KW-0479">Metal-binding</keyword>
<dbReference type="GO" id="GO:0016491">
    <property type="term" value="F:oxidoreductase activity"/>
    <property type="evidence" value="ECO:0007669"/>
    <property type="project" value="InterPro"/>
</dbReference>
<reference evidence="3" key="1">
    <citation type="journal article" date="2014" name="Int. J. Syst. Evol. Microbiol.">
        <title>Complete genome sequence of Corynebacterium casei LMG S-19264T (=DSM 44701T), isolated from a smear-ripened cheese.</title>
        <authorList>
            <consortium name="US DOE Joint Genome Institute (JGI-PGF)"/>
            <person name="Walter F."/>
            <person name="Albersmeier A."/>
            <person name="Kalinowski J."/>
            <person name="Ruckert C."/>
        </authorList>
    </citation>
    <scope>NUCLEOTIDE SEQUENCE</scope>
    <source>
        <strain evidence="3">CGMCC 1.15034</strain>
    </source>
</reference>
<comment type="caution">
    <text evidence="3">The sequence shown here is derived from an EMBL/GenBank/DDBJ whole genome shotgun (WGS) entry which is preliminary data.</text>
</comment>
<dbReference type="Gene3D" id="2.60.40.420">
    <property type="entry name" value="Cupredoxins - blue copper proteins"/>
    <property type="match status" value="2"/>
</dbReference>
<dbReference type="EMBL" id="BMHC01000009">
    <property type="protein sequence ID" value="GGI27160.1"/>
    <property type="molecule type" value="Genomic_DNA"/>
</dbReference>
<dbReference type="PROSITE" id="PS00080">
    <property type="entry name" value="MULTICOPPER_OXIDASE2"/>
    <property type="match status" value="1"/>
</dbReference>
<evidence type="ECO:0000256" key="1">
    <source>
        <dbReference type="ARBA" id="ARBA00022723"/>
    </source>
</evidence>
<dbReference type="SUPFAM" id="SSF49503">
    <property type="entry name" value="Cupredoxins"/>
    <property type="match status" value="2"/>
</dbReference>
<dbReference type="GO" id="GO:0005507">
    <property type="term" value="F:copper ion binding"/>
    <property type="evidence" value="ECO:0007669"/>
    <property type="project" value="InterPro"/>
</dbReference>